<dbReference type="InterPro" id="IPR046341">
    <property type="entry name" value="SET_dom_sf"/>
</dbReference>
<dbReference type="Gene3D" id="3.90.1410.10">
    <property type="entry name" value="set domain protein methyltransferase, domain 1"/>
    <property type="match status" value="1"/>
</dbReference>
<accession>A0AAV1JVU9</accession>
<proteinExistence type="predicted"/>
<reference evidence="1 2" key="1">
    <citation type="submission" date="2023-11" db="EMBL/GenBank/DDBJ databases">
        <authorList>
            <person name="Okamura Y."/>
        </authorList>
    </citation>
    <scope>NUCLEOTIDE SEQUENCE [LARGE SCALE GENOMIC DNA]</scope>
</reference>
<evidence type="ECO:0000313" key="1">
    <source>
        <dbReference type="EMBL" id="CAK1552738.1"/>
    </source>
</evidence>
<keyword evidence="2" id="KW-1185">Reference proteome</keyword>
<evidence type="ECO:0000313" key="2">
    <source>
        <dbReference type="Proteomes" id="UP001497472"/>
    </source>
</evidence>
<dbReference type="SUPFAM" id="SSF82199">
    <property type="entry name" value="SET domain"/>
    <property type="match status" value="1"/>
</dbReference>
<organism evidence="1 2">
    <name type="scientific">Leptosia nina</name>
    <dbReference type="NCBI Taxonomy" id="320188"/>
    <lineage>
        <taxon>Eukaryota</taxon>
        <taxon>Metazoa</taxon>
        <taxon>Ecdysozoa</taxon>
        <taxon>Arthropoda</taxon>
        <taxon>Hexapoda</taxon>
        <taxon>Insecta</taxon>
        <taxon>Pterygota</taxon>
        <taxon>Neoptera</taxon>
        <taxon>Endopterygota</taxon>
        <taxon>Lepidoptera</taxon>
        <taxon>Glossata</taxon>
        <taxon>Ditrysia</taxon>
        <taxon>Papilionoidea</taxon>
        <taxon>Pieridae</taxon>
        <taxon>Pierinae</taxon>
        <taxon>Leptosia</taxon>
    </lineage>
</organism>
<protein>
    <submittedName>
        <fullName evidence="1">Uncharacterized protein</fullName>
    </submittedName>
</protein>
<comment type="caution">
    <text evidence="1">The sequence shown here is derived from an EMBL/GenBank/DDBJ whole genome shotgun (WGS) entry which is preliminary data.</text>
</comment>
<name>A0AAV1JVU9_9NEOP</name>
<dbReference type="Proteomes" id="UP001497472">
    <property type="component" value="Unassembled WGS sequence"/>
</dbReference>
<sequence length="108" mass="12175">MGIERSKKLVLASFSDYGRGVLTKTRIRTGEELINLPLNLTINVTTLLMDEEFCSIFEGSLLEYKHSVSFQNMINHSAKAQNETKLIVENKVKNVSLFALCEDAFSKC</sequence>
<gene>
    <name evidence="1" type="ORF">LNINA_LOCUS11768</name>
</gene>
<dbReference type="EMBL" id="CAVLEF010000163">
    <property type="protein sequence ID" value="CAK1552738.1"/>
    <property type="molecule type" value="Genomic_DNA"/>
</dbReference>
<dbReference type="AlphaFoldDB" id="A0AAV1JVU9"/>